<organism evidence="1">
    <name type="scientific">Methanobacterium formicicum</name>
    <dbReference type="NCBI Taxonomy" id="2162"/>
    <lineage>
        <taxon>Archaea</taxon>
        <taxon>Methanobacteriati</taxon>
        <taxon>Methanobacteriota</taxon>
        <taxon>Methanomada group</taxon>
        <taxon>Methanobacteria</taxon>
        <taxon>Methanobacteriales</taxon>
        <taxon>Methanobacteriaceae</taxon>
        <taxon>Methanobacterium</taxon>
    </lineage>
</organism>
<dbReference type="EC" id="4.1.3.30" evidence="1"/>
<evidence type="ECO:0000313" key="3">
    <source>
        <dbReference type="Proteomes" id="UP000062768"/>
    </source>
</evidence>
<keyword evidence="1" id="KW-0456">Lyase</keyword>
<reference evidence="1" key="1">
    <citation type="submission" date="2014-08" db="EMBL/GenBank/DDBJ databases">
        <authorList>
            <person name="Wibberg D."/>
        </authorList>
    </citation>
    <scope>NUCLEOTIDE SEQUENCE</scope>
</reference>
<dbReference type="Gene3D" id="3.20.20.60">
    <property type="entry name" value="Phosphoenolpyruvate-binding domains"/>
    <property type="match status" value="1"/>
</dbReference>
<dbReference type="RefSeq" id="WP_048072664.1">
    <property type="nucleotide sequence ID" value="NZ_CALCVY010000278.1"/>
</dbReference>
<dbReference type="PANTHER" id="PTHR42905:SF16">
    <property type="entry name" value="CARBOXYPHOSPHONOENOLPYRUVATE PHOSPHONOMUTASE-LIKE PROTEIN (AFU_ORTHOLOGUE AFUA_5G07230)"/>
    <property type="match status" value="1"/>
</dbReference>
<dbReference type="InterPro" id="IPR015813">
    <property type="entry name" value="Pyrv/PenolPyrv_kinase-like_dom"/>
</dbReference>
<evidence type="ECO:0000313" key="2">
    <source>
        <dbReference type="EMBL" id="CEL25824.1"/>
    </source>
</evidence>
<dbReference type="AlphaFoldDB" id="A0A090JVE5"/>
<dbReference type="EMBL" id="LN734822">
    <property type="protein sequence ID" value="CEL25824.1"/>
    <property type="molecule type" value="Genomic_DNA"/>
</dbReference>
<dbReference type="InterPro" id="IPR040442">
    <property type="entry name" value="Pyrv_kinase-like_dom_sf"/>
</dbReference>
<dbReference type="KEGG" id="mfi:DSM1535_1116"/>
<gene>
    <name evidence="1" type="ORF">DSM1535_1116</name>
    <name evidence="2" type="ORF">MB9_2210</name>
</gene>
<name>A0A090JVE5_METFO</name>
<evidence type="ECO:0000313" key="1">
    <source>
        <dbReference type="EMBL" id="CEA13456.1"/>
    </source>
</evidence>
<dbReference type="EMBL" id="LN515531">
    <property type="protein sequence ID" value="CEA13456.1"/>
    <property type="molecule type" value="Genomic_DNA"/>
</dbReference>
<dbReference type="GeneID" id="26740443"/>
<accession>A0A090JVE5</accession>
<reference evidence="2" key="2">
    <citation type="submission" date="2014-09" db="EMBL/GenBank/DDBJ databases">
        <authorList>
            <person name="Bishop-Lilly K.A."/>
            <person name="Broomall S.M."/>
            <person name="Chain P.S."/>
            <person name="Chertkov O."/>
            <person name="Coyne S.R."/>
            <person name="Daligault H.E."/>
            <person name="Davenport K.W."/>
            <person name="Erkkila T."/>
            <person name="Frey K.G."/>
            <person name="Gibbons H.S."/>
            <person name="Gu W."/>
            <person name="Jaissle J."/>
            <person name="Johnson S.L."/>
            <person name="Koroleva G.I."/>
            <person name="Ladner J.T."/>
            <person name="Lo C.-C."/>
            <person name="Minogue T.D."/>
            <person name="Munk C."/>
            <person name="Palacios G.F."/>
            <person name="Redden C.L."/>
            <person name="Rosenzweig C.N."/>
            <person name="Scholz M.B."/>
            <person name="Teshima H."/>
            <person name="Xu Y."/>
        </authorList>
    </citation>
    <scope>NUCLEOTIDE SEQUENCE</scope>
    <source>
        <strain evidence="2">Mb9</strain>
    </source>
</reference>
<protein>
    <submittedName>
        <fullName evidence="1">Methylisocitrate lyase</fullName>
        <ecNumber evidence="1">4.1.3.30</ecNumber>
    </submittedName>
</protein>
<dbReference type="GO" id="GO:0046421">
    <property type="term" value="F:methylisocitrate lyase activity"/>
    <property type="evidence" value="ECO:0007669"/>
    <property type="project" value="UniProtKB-EC"/>
</dbReference>
<proteinExistence type="predicted"/>
<dbReference type="PANTHER" id="PTHR42905">
    <property type="entry name" value="PHOSPHOENOLPYRUVATE CARBOXYLASE"/>
    <property type="match status" value="1"/>
</dbReference>
<dbReference type="SUPFAM" id="SSF51621">
    <property type="entry name" value="Phosphoenolpyruvate/pyruvate domain"/>
    <property type="match status" value="1"/>
</dbReference>
<keyword evidence="3" id="KW-1185">Reference proteome</keyword>
<dbReference type="Pfam" id="PF13714">
    <property type="entry name" value="PEP_mutase"/>
    <property type="match status" value="1"/>
</dbReference>
<dbReference type="PATRIC" id="fig|2162.10.peg.2281"/>
<dbReference type="CDD" id="cd00377">
    <property type="entry name" value="ICL_PEPM"/>
    <property type="match status" value="1"/>
</dbReference>
<dbReference type="InterPro" id="IPR039556">
    <property type="entry name" value="ICL/PEPM"/>
</dbReference>
<sequence>MNKSKLLKDLILDKETLIMPNAFDPISARIIENAGFKAVQCSGYSFSIRAGYSKESEVTLEDNLEWTRQIVDAVDVPVMADAEDGYGGPETIPETVNRFMETGVAGMNLEDQVLGKTGPLELIDTEIMVEKIMIARETAESLGNQDLVINGRTDALKSTPDREEALNIAIERANAYLDAGATLAFVVYTATREEVQTITREVKGPVTIAAGMPYNLHNFGISDLKKWGVARISLPSLLIYASLKGMERALNQVKMDEMKKFMDNGHLYSVEDLGNLL</sequence>
<dbReference type="Proteomes" id="UP000062768">
    <property type="component" value="Chromosome I"/>
</dbReference>